<dbReference type="GO" id="GO:0016020">
    <property type="term" value="C:membrane"/>
    <property type="evidence" value="ECO:0007669"/>
    <property type="project" value="TreeGrafter"/>
</dbReference>
<dbReference type="PANTHER" id="PTHR11533">
    <property type="entry name" value="PROTEASE M1 ZINC METALLOPROTEASE"/>
    <property type="match status" value="1"/>
</dbReference>
<dbReference type="PANTHER" id="PTHR11533:SF174">
    <property type="entry name" value="PUROMYCIN-SENSITIVE AMINOPEPTIDASE-RELATED"/>
    <property type="match status" value="1"/>
</dbReference>
<sequence>MNKTGKIAAPKFAATLLCSAILAACSQEPGNQQATESSTATAAAAARTDAPGLSETYAKLRKQQIAAVNYELSVTIDKTGGSFSGQLIADTQFNGQLQQPLTIDFAGGSVDSVSVDDKEVPFEYNGHFITIAPEHLQRGEHAIAVNYQHPYSTNGSGLHRFEDPEDGEVYMYTDFEPYDANRLFPHFDQPNLKAHYTLNVTAPKDWTIVSSVREDRIEKDGEVNHWHFPQSKKFSSYIFSLHAGPFHVWEDDADGIPLRLMARQTLAQYVKPDDWFTFTKQSFEFFQQYFEVDYPFVKYDQVIVPDFNAGAMENVAAVTFNEGYVSRGEKTQAQRMRLANVIAHEMAHMWFGDLVTMNWWDDLWLNESFATYMANLALAENSEFNNTWENFYLGTKQWAYHSDQLPTTHAIQLPVKNTDEAFANFDGITYGKGGSILKQLPYYLGKEEFRKGVSNYLKDLSYKNSTLDDFMGHLGKAAGKDLDQWQQQWLYQAGLNTIEASFQCENDKVTSLTLTQSAPEEYPTLREQRTQLGFYRMDGNSMQRVATLPVMYSGASTKVAEAVGQPCPQILYPNEGDWAFAKINLDAVSVDNMSNHINDIEQPFARLMLWQSLYDSVYDAKLPLDQYVSFVLSNAGDERDINVVRLVSRHLGYAYGYLNQVAMEDAKRDELQLAIENFVWDRLQQAEAGSDAQKTWFATFTGVAHSDDALANAKQLLRGELNVDGLKLDPDMRWDLIALQNQHLYGDYEQAIERELAKDNSDRSQLQAIAAEAIRPLPEAKSKWLENILQHRDNFKLAQLKYAAYSLFPTEQGDQFEANVERIVAALDDVNASDAPEFVGTYAKLFPLNCSEKGLQQVSEILDSGKELNPLLEKALKNRRHENQRCLTMSALLSGQNKG</sequence>
<dbReference type="EC" id="3.4.11.2" evidence="4"/>
<evidence type="ECO:0000256" key="6">
    <source>
        <dbReference type="ARBA" id="ARBA00022438"/>
    </source>
</evidence>
<evidence type="ECO:0000313" key="16">
    <source>
        <dbReference type="EMBL" id="SEA11364.1"/>
    </source>
</evidence>
<keyword evidence="17" id="KW-1185">Reference proteome</keyword>
<dbReference type="CDD" id="cd09602">
    <property type="entry name" value="M1_APN"/>
    <property type="match status" value="1"/>
</dbReference>
<evidence type="ECO:0000256" key="5">
    <source>
        <dbReference type="ARBA" id="ARBA00015611"/>
    </source>
</evidence>
<evidence type="ECO:0000256" key="2">
    <source>
        <dbReference type="ARBA" id="ARBA00001947"/>
    </source>
</evidence>
<evidence type="ECO:0000256" key="8">
    <source>
        <dbReference type="ARBA" id="ARBA00022723"/>
    </source>
</evidence>
<dbReference type="OrthoDB" id="100605at2"/>
<dbReference type="Pfam" id="PF17900">
    <property type="entry name" value="Peptidase_M1_N"/>
    <property type="match status" value="1"/>
</dbReference>
<name>A0A1H3YK34_9GAMM</name>
<protein>
    <recommendedName>
        <fullName evidence="5">Aminopeptidase N</fullName>
        <ecNumber evidence="4">3.4.11.2</ecNumber>
    </recommendedName>
</protein>
<dbReference type="PROSITE" id="PS51257">
    <property type="entry name" value="PROKAR_LIPOPROTEIN"/>
    <property type="match status" value="1"/>
</dbReference>
<comment type="catalytic activity">
    <reaction evidence="1">
        <text>Release of an N-terminal amino acid, Xaa-|-Yaa- from a peptide, amide or arylamide. Xaa is preferably Ala, but may be most amino acids including Pro (slow action). When a terminal hydrophobic residue is followed by a prolyl residue, the two may be released as an intact Xaa-Pro dipeptide.</text>
        <dbReference type="EC" id="3.4.11.2"/>
    </reaction>
</comment>
<feature type="signal peptide" evidence="12">
    <location>
        <begin position="1"/>
        <end position="23"/>
    </location>
</feature>
<feature type="domain" description="Peptidase M1 membrane alanine aminopeptidase" evidence="13">
    <location>
        <begin position="279"/>
        <end position="489"/>
    </location>
</feature>
<dbReference type="InterPro" id="IPR027268">
    <property type="entry name" value="Peptidase_M4/M1_CTD_sf"/>
</dbReference>
<keyword evidence="8" id="KW-0479">Metal-binding</keyword>
<evidence type="ECO:0000256" key="4">
    <source>
        <dbReference type="ARBA" id="ARBA00012564"/>
    </source>
</evidence>
<dbReference type="EMBL" id="FNQO01000002">
    <property type="protein sequence ID" value="SEA11364.1"/>
    <property type="molecule type" value="Genomic_DNA"/>
</dbReference>
<dbReference type="NCBIfam" id="TIGR02412">
    <property type="entry name" value="pepN_strep_liv"/>
    <property type="match status" value="1"/>
</dbReference>
<evidence type="ECO:0000256" key="7">
    <source>
        <dbReference type="ARBA" id="ARBA00022670"/>
    </source>
</evidence>
<evidence type="ECO:0000259" key="13">
    <source>
        <dbReference type="Pfam" id="PF01433"/>
    </source>
</evidence>
<dbReference type="AlphaFoldDB" id="A0A1H3YK34"/>
<evidence type="ECO:0000259" key="14">
    <source>
        <dbReference type="Pfam" id="PF11838"/>
    </source>
</evidence>
<dbReference type="Gene3D" id="2.60.40.1730">
    <property type="entry name" value="tricorn interacting facor f3 domain"/>
    <property type="match status" value="1"/>
</dbReference>
<keyword evidence="11" id="KW-0482">Metalloprotease</keyword>
<evidence type="ECO:0000256" key="11">
    <source>
        <dbReference type="ARBA" id="ARBA00023049"/>
    </source>
</evidence>
<dbReference type="GO" id="GO:0070006">
    <property type="term" value="F:metalloaminopeptidase activity"/>
    <property type="evidence" value="ECO:0007669"/>
    <property type="project" value="TreeGrafter"/>
</dbReference>
<keyword evidence="10" id="KW-0862">Zinc</keyword>
<feature type="domain" description="Aminopeptidase N-like N-terminal" evidence="15">
    <location>
        <begin position="69"/>
        <end position="238"/>
    </location>
</feature>
<dbReference type="GO" id="GO:0042277">
    <property type="term" value="F:peptide binding"/>
    <property type="evidence" value="ECO:0007669"/>
    <property type="project" value="TreeGrafter"/>
</dbReference>
<dbReference type="GO" id="GO:0008270">
    <property type="term" value="F:zinc ion binding"/>
    <property type="evidence" value="ECO:0007669"/>
    <property type="project" value="InterPro"/>
</dbReference>
<evidence type="ECO:0000256" key="1">
    <source>
        <dbReference type="ARBA" id="ARBA00000098"/>
    </source>
</evidence>
<evidence type="ECO:0000313" key="17">
    <source>
        <dbReference type="Proteomes" id="UP000198658"/>
    </source>
</evidence>
<dbReference type="InterPro" id="IPR024571">
    <property type="entry name" value="ERAP1-like_C_dom"/>
</dbReference>
<evidence type="ECO:0000259" key="15">
    <source>
        <dbReference type="Pfam" id="PF17900"/>
    </source>
</evidence>
<evidence type="ECO:0000256" key="9">
    <source>
        <dbReference type="ARBA" id="ARBA00022801"/>
    </source>
</evidence>
<dbReference type="InterPro" id="IPR012778">
    <property type="entry name" value="Pept_M1_aminopeptidase"/>
</dbReference>
<dbReference type="GO" id="GO:0043171">
    <property type="term" value="P:peptide catabolic process"/>
    <property type="evidence" value="ECO:0007669"/>
    <property type="project" value="TreeGrafter"/>
</dbReference>
<keyword evidence="12" id="KW-0732">Signal</keyword>
<dbReference type="GO" id="GO:0005737">
    <property type="term" value="C:cytoplasm"/>
    <property type="evidence" value="ECO:0007669"/>
    <property type="project" value="TreeGrafter"/>
</dbReference>
<keyword evidence="9" id="KW-0378">Hydrolase</keyword>
<accession>A0A1H3YK34</accession>
<dbReference type="FunFam" id="1.10.390.10:FF:000006">
    <property type="entry name" value="Puromycin-sensitive aminopeptidase"/>
    <property type="match status" value="1"/>
</dbReference>
<evidence type="ECO:0000256" key="10">
    <source>
        <dbReference type="ARBA" id="ARBA00022833"/>
    </source>
</evidence>
<dbReference type="STRING" id="658218.SAMN05216562_1790"/>
<comment type="cofactor">
    <cofactor evidence="2">
        <name>Zn(2+)</name>
        <dbReference type="ChEBI" id="CHEBI:29105"/>
    </cofactor>
</comment>
<organism evidence="16 17">
    <name type="scientific">Microbulbifer marinus</name>
    <dbReference type="NCBI Taxonomy" id="658218"/>
    <lineage>
        <taxon>Bacteria</taxon>
        <taxon>Pseudomonadati</taxon>
        <taxon>Pseudomonadota</taxon>
        <taxon>Gammaproteobacteria</taxon>
        <taxon>Cellvibrionales</taxon>
        <taxon>Microbulbiferaceae</taxon>
        <taxon>Microbulbifer</taxon>
    </lineage>
</organism>
<dbReference type="Proteomes" id="UP000198658">
    <property type="component" value="Unassembled WGS sequence"/>
</dbReference>
<evidence type="ECO:0000256" key="12">
    <source>
        <dbReference type="SAM" id="SignalP"/>
    </source>
</evidence>
<dbReference type="SUPFAM" id="SSF55486">
    <property type="entry name" value="Metalloproteases ('zincins'), catalytic domain"/>
    <property type="match status" value="1"/>
</dbReference>
<dbReference type="GO" id="GO:0006508">
    <property type="term" value="P:proteolysis"/>
    <property type="evidence" value="ECO:0007669"/>
    <property type="project" value="UniProtKB-KW"/>
</dbReference>
<feature type="domain" description="ERAP1-like C-terminal" evidence="14">
    <location>
        <begin position="572"/>
        <end position="877"/>
    </location>
</feature>
<dbReference type="InterPro" id="IPR001930">
    <property type="entry name" value="Peptidase_M1"/>
</dbReference>
<gene>
    <name evidence="16" type="ORF">SAMN05216562_1790</name>
</gene>
<dbReference type="Gene3D" id="1.10.390.10">
    <property type="entry name" value="Neutral Protease Domain 2"/>
    <property type="match status" value="1"/>
</dbReference>
<keyword evidence="6 16" id="KW-0031">Aminopeptidase</keyword>
<dbReference type="InterPro" id="IPR050344">
    <property type="entry name" value="Peptidase_M1_aminopeptidases"/>
</dbReference>
<dbReference type="Pfam" id="PF01433">
    <property type="entry name" value="Peptidase_M1"/>
    <property type="match status" value="1"/>
</dbReference>
<dbReference type="PRINTS" id="PR00756">
    <property type="entry name" value="ALADIPTASE"/>
</dbReference>
<dbReference type="InterPro" id="IPR042097">
    <property type="entry name" value="Aminopeptidase_N-like_N_sf"/>
</dbReference>
<dbReference type="InterPro" id="IPR014782">
    <property type="entry name" value="Peptidase_M1_dom"/>
</dbReference>
<comment type="similarity">
    <text evidence="3">Belongs to the peptidase M1 family.</text>
</comment>
<dbReference type="SUPFAM" id="SSF63737">
    <property type="entry name" value="Leukotriene A4 hydrolase N-terminal domain"/>
    <property type="match status" value="1"/>
</dbReference>
<dbReference type="Pfam" id="PF11838">
    <property type="entry name" value="ERAP1_C"/>
    <property type="match status" value="1"/>
</dbReference>
<dbReference type="RefSeq" id="WP_091387393.1">
    <property type="nucleotide sequence ID" value="NZ_FNQO01000002.1"/>
</dbReference>
<proteinExistence type="inferred from homology"/>
<feature type="chain" id="PRO_5011782497" description="Aminopeptidase N" evidence="12">
    <location>
        <begin position="24"/>
        <end position="899"/>
    </location>
</feature>
<keyword evidence="7" id="KW-0645">Protease</keyword>
<dbReference type="GO" id="GO:0005615">
    <property type="term" value="C:extracellular space"/>
    <property type="evidence" value="ECO:0007669"/>
    <property type="project" value="TreeGrafter"/>
</dbReference>
<evidence type="ECO:0000256" key="3">
    <source>
        <dbReference type="ARBA" id="ARBA00010136"/>
    </source>
</evidence>
<dbReference type="GO" id="GO:0016285">
    <property type="term" value="F:alanyl aminopeptidase activity"/>
    <property type="evidence" value="ECO:0007669"/>
    <property type="project" value="UniProtKB-EC"/>
</dbReference>
<dbReference type="InterPro" id="IPR045357">
    <property type="entry name" value="Aminopeptidase_N-like_N"/>
</dbReference>
<reference evidence="17" key="1">
    <citation type="submission" date="2016-10" db="EMBL/GenBank/DDBJ databases">
        <authorList>
            <person name="Varghese N."/>
            <person name="Submissions S."/>
        </authorList>
    </citation>
    <scope>NUCLEOTIDE SEQUENCE [LARGE SCALE GENOMIC DNA]</scope>
    <source>
        <strain evidence="17">CGMCC 1.10657</strain>
    </source>
</reference>